<sequence>MSANHPLVTMKGRKDGLVLVMDDSCAYHDLLHELKEKLTVNANLYKNGPVISVKVQAGNRYLSESQRDELKKMIHAFDYLKVDEIQSNVMTFEEFSKKKTQEKIVPIARIIRSGQTLSVEGDLLLIGDVNPGGIVSATGNIYIFGALRGIALAGSGSDGKHAVICASVMSPTQLKIGQVISRAESGPVEEMNENQKLECAYLDESVGKIVIDRMHSVLKKHDFSFALEKM</sequence>
<evidence type="ECO:0000313" key="9">
    <source>
        <dbReference type="EMBL" id="EST13447.1"/>
    </source>
</evidence>
<dbReference type="Gene3D" id="3.30.160.540">
    <property type="match status" value="1"/>
</dbReference>
<evidence type="ECO:0000259" key="7">
    <source>
        <dbReference type="Pfam" id="PF03775"/>
    </source>
</evidence>
<name>V6J0T2_9BACL</name>
<dbReference type="PANTHER" id="PTHR34108:SF1">
    <property type="entry name" value="SEPTUM SITE-DETERMINING PROTEIN MINC"/>
    <property type="match status" value="1"/>
</dbReference>
<reference evidence="9 10" key="1">
    <citation type="journal article" date="2013" name="Genome Announc.">
        <title>Genome Sequence of Sporolactobacillus laevolacticus DSM442, an Efficient Polymer-Grade D-Lactate Producer from Agricultural Waste Cottonseed as a Nitrogen Source.</title>
        <authorList>
            <person name="Wang H."/>
            <person name="Wang L."/>
            <person name="Ju J."/>
            <person name="Yu B."/>
            <person name="Ma Y."/>
        </authorList>
    </citation>
    <scope>NUCLEOTIDE SEQUENCE [LARGE SCALE GENOMIC DNA]</scope>
    <source>
        <strain evidence="9 10">DSM 442</strain>
    </source>
</reference>
<dbReference type="SUPFAM" id="SSF63848">
    <property type="entry name" value="Cell-division inhibitor MinC, C-terminal domain"/>
    <property type="match status" value="1"/>
</dbReference>
<comment type="similarity">
    <text evidence="1 6">Belongs to the MinC family.</text>
</comment>
<dbReference type="InterPro" id="IPR016098">
    <property type="entry name" value="CAP/MinC_C"/>
</dbReference>
<dbReference type="NCBIfam" id="TIGR01222">
    <property type="entry name" value="minC"/>
    <property type="match status" value="1"/>
</dbReference>
<dbReference type="GO" id="GO:0000917">
    <property type="term" value="P:division septum assembly"/>
    <property type="evidence" value="ECO:0007669"/>
    <property type="project" value="UniProtKB-KW"/>
</dbReference>
<keyword evidence="10" id="KW-1185">Reference proteome</keyword>
<proteinExistence type="inferred from homology"/>
<dbReference type="eggNOG" id="COG0850">
    <property type="taxonomic scope" value="Bacteria"/>
</dbReference>
<evidence type="ECO:0000313" key="10">
    <source>
        <dbReference type="Proteomes" id="UP000018296"/>
    </source>
</evidence>
<evidence type="ECO:0000256" key="4">
    <source>
        <dbReference type="ARBA" id="ARBA00023306"/>
    </source>
</evidence>
<dbReference type="AlphaFoldDB" id="V6J0T2"/>
<dbReference type="GO" id="GO:1901891">
    <property type="term" value="P:regulation of cell septum assembly"/>
    <property type="evidence" value="ECO:0007669"/>
    <property type="project" value="InterPro"/>
</dbReference>
<dbReference type="OrthoDB" id="9790810at2"/>
<comment type="caution">
    <text evidence="9">The sequence shown here is derived from an EMBL/GenBank/DDBJ whole genome shotgun (WGS) entry which is preliminary data.</text>
</comment>
<keyword evidence="2 6" id="KW-0132">Cell division</keyword>
<accession>V6J0T2</accession>
<dbReference type="GO" id="GO:0016829">
    <property type="term" value="F:lyase activity"/>
    <property type="evidence" value="ECO:0007669"/>
    <property type="project" value="UniProtKB-KW"/>
</dbReference>
<feature type="domain" description="Septum formation inhibitor MinC C-terminal" evidence="7">
    <location>
        <begin position="108"/>
        <end position="211"/>
    </location>
</feature>
<dbReference type="HAMAP" id="MF_00267">
    <property type="entry name" value="MinC"/>
    <property type="match status" value="1"/>
</dbReference>
<dbReference type="PANTHER" id="PTHR34108">
    <property type="entry name" value="SEPTUM SITE-DETERMINING PROTEIN MINC"/>
    <property type="match status" value="1"/>
</dbReference>
<dbReference type="Pfam" id="PF22642">
    <property type="entry name" value="MinC_N_1"/>
    <property type="match status" value="1"/>
</dbReference>
<evidence type="ECO:0000259" key="8">
    <source>
        <dbReference type="Pfam" id="PF22642"/>
    </source>
</evidence>
<evidence type="ECO:0000256" key="3">
    <source>
        <dbReference type="ARBA" id="ARBA00023210"/>
    </source>
</evidence>
<protein>
    <recommendedName>
        <fullName evidence="6">Probable septum site-determining protein MinC</fullName>
    </recommendedName>
</protein>
<dbReference type="Pfam" id="PF03775">
    <property type="entry name" value="MinC_C"/>
    <property type="match status" value="1"/>
</dbReference>
<evidence type="ECO:0000256" key="5">
    <source>
        <dbReference type="ARBA" id="ARBA00046874"/>
    </source>
</evidence>
<dbReference type="PATRIC" id="fig|1395513.3.peg.274"/>
<gene>
    <name evidence="6" type="primary">minC</name>
    <name evidence="9" type="ORF">P343_01330</name>
</gene>
<dbReference type="InterPro" id="IPR013033">
    <property type="entry name" value="MinC"/>
</dbReference>
<keyword evidence="4 6" id="KW-0131">Cell cycle</keyword>
<dbReference type="STRING" id="1395513.P343_01330"/>
<feature type="domain" description="Septum site-determining protein MinC N-terminal" evidence="8">
    <location>
        <begin position="8"/>
        <end position="85"/>
    </location>
</feature>
<comment type="function">
    <text evidence="6">Cell division inhibitor that blocks the formation of polar Z ring septums. Rapidly oscillates between the poles of the cell to destabilize FtsZ filaments that have formed before they mature into polar Z rings. Prevents FtsZ polymerization.</text>
</comment>
<dbReference type="Proteomes" id="UP000018296">
    <property type="component" value="Unassembled WGS sequence"/>
</dbReference>
<organism evidence="9 10">
    <name type="scientific">Sporolactobacillus laevolacticus DSM 442</name>
    <dbReference type="NCBI Taxonomy" id="1395513"/>
    <lineage>
        <taxon>Bacteria</taxon>
        <taxon>Bacillati</taxon>
        <taxon>Bacillota</taxon>
        <taxon>Bacilli</taxon>
        <taxon>Bacillales</taxon>
        <taxon>Sporolactobacillaceae</taxon>
        <taxon>Sporolactobacillus</taxon>
    </lineage>
</organism>
<dbReference type="Gene3D" id="2.160.20.70">
    <property type="match status" value="1"/>
</dbReference>
<keyword evidence="9" id="KW-0456">Lyase</keyword>
<dbReference type="InterPro" id="IPR005526">
    <property type="entry name" value="Septum_form_inhib_MinC_C"/>
</dbReference>
<comment type="subunit">
    <text evidence="5 6">Interacts with MinD and FtsZ.</text>
</comment>
<dbReference type="EMBL" id="AWTC01000001">
    <property type="protein sequence ID" value="EST13447.1"/>
    <property type="molecule type" value="Genomic_DNA"/>
</dbReference>
<dbReference type="RefSeq" id="WP_023508584.1">
    <property type="nucleotide sequence ID" value="NZ_AWTC01000001.1"/>
</dbReference>
<keyword evidence="3 6" id="KW-0717">Septation</keyword>
<evidence type="ECO:0000256" key="2">
    <source>
        <dbReference type="ARBA" id="ARBA00022618"/>
    </source>
</evidence>
<dbReference type="InterPro" id="IPR055219">
    <property type="entry name" value="MinC_N_1"/>
</dbReference>
<evidence type="ECO:0000256" key="6">
    <source>
        <dbReference type="HAMAP-Rule" id="MF_00267"/>
    </source>
</evidence>
<evidence type="ECO:0000256" key="1">
    <source>
        <dbReference type="ARBA" id="ARBA00006291"/>
    </source>
</evidence>
<dbReference type="InterPro" id="IPR036145">
    <property type="entry name" value="MinC_C_sf"/>
</dbReference>
<dbReference type="GO" id="GO:0000902">
    <property type="term" value="P:cell morphogenesis"/>
    <property type="evidence" value="ECO:0007669"/>
    <property type="project" value="InterPro"/>
</dbReference>